<keyword evidence="1" id="KW-0472">Membrane</keyword>
<keyword evidence="1" id="KW-1133">Transmembrane helix</keyword>
<dbReference type="InterPro" id="IPR014535">
    <property type="entry name" value="Hpre_diP_synt_I"/>
</dbReference>
<reference evidence="2" key="2">
    <citation type="journal article" date="2021" name="PeerJ">
        <title>Extensive microbial diversity within the chicken gut microbiome revealed by metagenomics and culture.</title>
        <authorList>
            <person name="Gilroy R."/>
            <person name="Ravi A."/>
            <person name="Getino M."/>
            <person name="Pursley I."/>
            <person name="Horton D.L."/>
            <person name="Alikhan N.F."/>
            <person name="Baker D."/>
            <person name="Gharbi K."/>
            <person name="Hall N."/>
            <person name="Watson M."/>
            <person name="Adriaenssens E.M."/>
            <person name="Foster-Nyarko E."/>
            <person name="Jarju S."/>
            <person name="Secka A."/>
            <person name="Antonio M."/>
            <person name="Oren A."/>
            <person name="Chaudhuri R.R."/>
            <person name="La Ragione R."/>
            <person name="Hildebrand F."/>
            <person name="Pallen M.J."/>
        </authorList>
    </citation>
    <scope>NUCLEOTIDE SEQUENCE</scope>
    <source>
        <strain evidence="2">1370</strain>
    </source>
</reference>
<dbReference type="AlphaFoldDB" id="A0A9D1NS73"/>
<keyword evidence="1" id="KW-0812">Transmembrane</keyword>
<dbReference type="Gene3D" id="1.10.1760.20">
    <property type="match status" value="1"/>
</dbReference>
<evidence type="ECO:0000313" key="3">
    <source>
        <dbReference type="Proteomes" id="UP000823960"/>
    </source>
</evidence>
<evidence type="ECO:0000313" key="2">
    <source>
        <dbReference type="EMBL" id="HIV11139.1"/>
    </source>
</evidence>
<feature type="transmembrane region" description="Helical" evidence="1">
    <location>
        <begin position="74"/>
        <end position="103"/>
    </location>
</feature>
<evidence type="ECO:0000256" key="1">
    <source>
        <dbReference type="SAM" id="Phobius"/>
    </source>
</evidence>
<feature type="transmembrane region" description="Helical" evidence="1">
    <location>
        <begin position="142"/>
        <end position="168"/>
    </location>
</feature>
<dbReference type="Proteomes" id="UP000823960">
    <property type="component" value="Unassembled WGS sequence"/>
</dbReference>
<accession>A0A9D1NS73</accession>
<feature type="transmembrane region" description="Helical" evidence="1">
    <location>
        <begin position="17"/>
        <end position="37"/>
    </location>
</feature>
<dbReference type="InterPro" id="IPR010898">
    <property type="entry name" value="Hpre_diP_synth_I"/>
</dbReference>
<gene>
    <name evidence="2" type="ORF">IAD28_05555</name>
</gene>
<sequence length="173" mass="17564">MTFSFSSGGRLSPAGRAAYLGVTAAAAFGLSYLELLIPMPMIPGARLGLANIAVLTAIYLGGPRDGVIILISRLLTAFLVFGSVTSLIYSLAGGCLSLAGMLIAMRTKRLSPIGVSIIGGALHNTGQVIAAAVLMGRGAFGYYPMLLALGAFSGAVTGSMAAGVLRVLRGKKD</sequence>
<comment type="caution">
    <text evidence="2">The sequence shown here is derived from an EMBL/GenBank/DDBJ whole genome shotgun (WGS) entry which is preliminary data.</text>
</comment>
<dbReference type="Pfam" id="PF07456">
    <property type="entry name" value="Hpre_diP_synt_I"/>
    <property type="match status" value="1"/>
</dbReference>
<protein>
    <submittedName>
        <fullName evidence="2">Gx transporter family protein</fullName>
    </submittedName>
</protein>
<organism evidence="2 3">
    <name type="scientific">Candidatus Faeciplasma avium</name>
    <dbReference type="NCBI Taxonomy" id="2840798"/>
    <lineage>
        <taxon>Bacteria</taxon>
        <taxon>Bacillati</taxon>
        <taxon>Bacillota</taxon>
        <taxon>Clostridia</taxon>
        <taxon>Eubacteriales</taxon>
        <taxon>Oscillospiraceae</taxon>
        <taxon>Oscillospiraceae incertae sedis</taxon>
        <taxon>Candidatus Faeciplasma</taxon>
    </lineage>
</organism>
<name>A0A9D1NS73_9FIRM</name>
<dbReference type="EMBL" id="DVOL01000079">
    <property type="protein sequence ID" value="HIV11139.1"/>
    <property type="molecule type" value="Genomic_DNA"/>
</dbReference>
<proteinExistence type="predicted"/>
<feature type="transmembrane region" description="Helical" evidence="1">
    <location>
        <begin position="115"/>
        <end position="136"/>
    </location>
</feature>
<dbReference type="PIRSF" id="PIRSF027391">
    <property type="entry name" value="Hpre_diP_synt_I"/>
    <property type="match status" value="1"/>
</dbReference>
<reference evidence="2" key="1">
    <citation type="submission" date="2020-10" db="EMBL/GenBank/DDBJ databases">
        <authorList>
            <person name="Gilroy R."/>
        </authorList>
    </citation>
    <scope>NUCLEOTIDE SEQUENCE</scope>
    <source>
        <strain evidence="2">1370</strain>
    </source>
</reference>
<feature type="transmembrane region" description="Helical" evidence="1">
    <location>
        <begin position="44"/>
        <end position="62"/>
    </location>
</feature>